<evidence type="ECO:0000313" key="3">
    <source>
        <dbReference type="Proteomes" id="UP001165065"/>
    </source>
</evidence>
<feature type="compositionally biased region" description="Basic and acidic residues" evidence="1">
    <location>
        <begin position="98"/>
        <end position="114"/>
    </location>
</feature>
<feature type="compositionally biased region" description="Acidic residues" evidence="1">
    <location>
        <begin position="115"/>
        <end position="143"/>
    </location>
</feature>
<feature type="compositionally biased region" description="Basic and acidic residues" evidence="1">
    <location>
        <begin position="469"/>
        <end position="484"/>
    </location>
</feature>
<gene>
    <name evidence="2" type="ORF">TrCOL_g7125</name>
</gene>
<dbReference type="EMBL" id="BRYA01000861">
    <property type="protein sequence ID" value="GMI34415.1"/>
    <property type="molecule type" value="Genomic_DNA"/>
</dbReference>
<evidence type="ECO:0000256" key="1">
    <source>
        <dbReference type="SAM" id="MobiDB-lite"/>
    </source>
</evidence>
<organism evidence="2 3">
    <name type="scientific">Triparma columacea</name>
    <dbReference type="NCBI Taxonomy" id="722753"/>
    <lineage>
        <taxon>Eukaryota</taxon>
        <taxon>Sar</taxon>
        <taxon>Stramenopiles</taxon>
        <taxon>Ochrophyta</taxon>
        <taxon>Bolidophyceae</taxon>
        <taxon>Parmales</taxon>
        <taxon>Triparmaceae</taxon>
        <taxon>Triparma</taxon>
    </lineage>
</organism>
<name>A0A9W7G3H9_9STRA</name>
<evidence type="ECO:0000313" key="2">
    <source>
        <dbReference type="EMBL" id="GMI34415.1"/>
    </source>
</evidence>
<protein>
    <submittedName>
        <fullName evidence="2">Uncharacterized protein</fullName>
    </submittedName>
</protein>
<reference evidence="3" key="1">
    <citation type="journal article" date="2023" name="Commun. Biol.">
        <title>Genome analysis of Parmales, the sister group of diatoms, reveals the evolutionary specialization of diatoms from phago-mixotrophs to photoautotrophs.</title>
        <authorList>
            <person name="Ban H."/>
            <person name="Sato S."/>
            <person name="Yoshikawa S."/>
            <person name="Yamada K."/>
            <person name="Nakamura Y."/>
            <person name="Ichinomiya M."/>
            <person name="Sato N."/>
            <person name="Blanc-Mathieu R."/>
            <person name="Endo H."/>
            <person name="Kuwata A."/>
            <person name="Ogata H."/>
        </authorList>
    </citation>
    <scope>NUCLEOTIDE SEQUENCE [LARGE SCALE GENOMIC DNA]</scope>
</reference>
<feature type="compositionally biased region" description="Basic residues" evidence="1">
    <location>
        <begin position="450"/>
        <end position="468"/>
    </location>
</feature>
<keyword evidence="3" id="KW-1185">Reference proteome</keyword>
<dbReference type="AlphaFoldDB" id="A0A9W7G3H9"/>
<sequence length="509" mass="58052">MSVEAEGIFDEFLSDENGTADAAVEDDIEDDLAAYDTFLAQAGREQPAPIPESTSQQPPVSTLTTVPSTSQFSALSSSTNSSTAVLPGDKANSSKAGGGEHGRGTIPEAARDDDAGYGDDFEEGEEEDEDGDNDDEEYADDMESLEKEAGVFLRIGQMTLTKTQAKLYGLKKSNKNSKFVVPSFTRQRPSGRNVKDRAAFRDKLARPVRAYTAKDKPKEFAKESEKVNCTFVPTKSRAAKAAMKSQGCGYDFLDNLDKDDGFIPRMDAFENYRRKKFRRDQERQIYDTSVDKKQCPNCGNFQSYDEWVDKRMQCCNDRCNRQFTYTVLNAFRMDRWEKRMGKSQQHAKATLQQLKRETEEDRQVFIVRTKVQEELIAKVSQKGKDFLQRMNSDINAKENKLKEKNIKNDKVFKAQCPFEPKLNVDKKWLKNRNPRALYATKDRVVIEAKPKKKKKAYAPPKKVVRRKKEAGEKRDESRTEEKPVRGIITAKEAEEEDKQMRAEFERLLL</sequence>
<feature type="region of interest" description="Disordered" evidence="1">
    <location>
        <begin position="39"/>
        <end position="146"/>
    </location>
</feature>
<accession>A0A9W7G3H9</accession>
<feature type="region of interest" description="Disordered" evidence="1">
    <location>
        <begin position="449"/>
        <end position="495"/>
    </location>
</feature>
<proteinExistence type="predicted"/>
<feature type="compositionally biased region" description="Low complexity" evidence="1">
    <location>
        <begin position="56"/>
        <end position="83"/>
    </location>
</feature>
<dbReference type="Proteomes" id="UP001165065">
    <property type="component" value="Unassembled WGS sequence"/>
</dbReference>
<dbReference type="OrthoDB" id="204991at2759"/>
<comment type="caution">
    <text evidence="2">The sequence shown here is derived from an EMBL/GenBank/DDBJ whole genome shotgun (WGS) entry which is preliminary data.</text>
</comment>